<keyword evidence="2" id="KW-1185">Reference proteome</keyword>
<sequence length="357" mass="35881">MKKWLRGTRVLVLLLAALVVASVGSGALRPTATTVGVGLTITAQQSTVGVTVGAQAVAAVVVSQPGSALGPIALSVTGAPIGATLTYPHTVLSGVPAVITVLTAASTPVGSYYLKVTATSGTTTQTITIVLVVSLPTGFTMTMNPSSRTVVDGESTTFDLDLDRGLLTGGVALKITGVPEFATQKWTPGSMVILNNSASLKISTATNVVPGIYLLTVTGKALLASATASAYLIVLPQTYPNFPIAGTADLPLAPGSPPGAINLSMTNPFSAPMTVTGLGVTVAGTNKPGCGPGNYGVTAYGGPASLVIPPNSTRTLQQLGVPRAQWPQVQLLNLLTNQDACKGATVNLQYSGTGDGA</sequence>
<proteinExistence type="predicted"/>
<protein>
    <recommendedName>
        <fullName evidence="3">IPT/TIG domain-containing protein</fullName>
    </recommendedName>
</protein>
<organism evidence="1 2">
    <name type="scientific">Nocardioides marmoriginsengisoli</name>
    <dbReference type="NCBI Taxonomy" id="661483"/>
    <lineage>
        <taxon>Bacteria</taxon>
        <taxon>Bacillati</taxon>
        <taxon>Actinomycetota</taxon>
        <taxon>Actinomycetes</taxon>
        <taxon>Propionibacteriales</taxon>
        <taxon>Nocardioidaceae</taxon>
        <taxon>Nocardioides</taxon>
    </lineage>
</organism>
<dbReference type="Proteomes" id="UP000267128">
    <property type="component" value="Unassembled WGS sequence"/>
</dbReference>
<gene>
    <name evidence="1" type="ORF">EFK50_16655</name>
</gene>
<dbReference type="OrthoDB" id="4927814at2"/>
<evidence type="ECO:0008006" key="3">
    <source>
        <dbReference type="Google" id="ProtNLM"/>
    </source>
</evidence>
<dbReference type="EMBL" id="RJSE01000008">
    <property type="protein sequence ID" value="RNL61017.1"/>
    <property type="molecule type" value="Genomic_DNA"/>
</dbReference>
<accession>A0A3N0CC36</accession>
<dbReference type="AlphaFoldDB" id="A0A3N0CC36"/>
<dbReference type="RefSeq" id="WP_123228734.1">
    <property type="nucleotide sequence ID" value="NZ_RJSE01000008.1"/>
</dbReference>
<reference evidence="1 2" key="1">
    <citation type="submission" date="2018-11" db="EMBL/GenBank/DDBJ databases">
        <authorList>
            <person name="Li F."/>
        </authorList>
    </citation>
    <scope>NUCLEOTIDE SEQUENCE [LARGE SCALE GENOMIC DNA]</scope>
    <source>
        <strain evidence="1 2">Gsoil 097</strain>
    </source>
</reference>
<name>A0A3N0CC36_9ACTN</name>
<evidence type="ECO:0000313" key="2">
    <source>
        <dbReference type="Proteomes" id="UP000267128"/>
    </source>
</evidence>
<comment type="caution">
    <text evidence="1">The sequence shown here is derived from an EMBL/GenBank/DDBJ whole genome shotgun (WGS) entry which is preliminary data.</text>
</comment>
<evidence type="ECO:0000313" key="1">
    <source>
        <dbReference type="EMBL" id="RNL61017.1"/>
    </source>
</evidence>